<evidence type="ECO:0000256" key="5">
    <source>
        <dbReference type="ARBA" id="ARBA00023242"/>
    </source>
</evidence>
<dbReference type="InterPro" id="IPR003021">
    <property type="entry name" value="Rad1_Rec1_Rad17"/>
</dbReference>
<dbReference type="Pfam" id="PF02144">
    <property type="entry name" value="Rad1"/>
    <property type="match status" value="1"/>
</dbReference>
<protein>
    <submittedName>
        <fullName evidence="6">Checkpoint clamp complex protein Rad1</fullName>
        <ecNumber evidence="6">3.1.11.2</ecNumber>
    </submittedName>
</protein>
<evidence type="ECO:0000313" key="7">
    <source>
        <dbReference type="Proteomes" id="UP001465976"/>
    </source>
</evidence>
<evidence type="ECO:0000256" key="1">
    <source>
        <dbReference type="ARBA" id="ARBA00004123"/>
    </source>
</evidence>
<evidence type="ECO:0000313" key="6">
    <source>
        <dbReference type="EMBL" id="KAL0571709.1"/>
    </source>
</evidence>
<comment type="subcellular location">
    <subcellularLocation>
        <location evidence="1">Nucleus</location>
    </subcellularLocation>
</comment>
<keyword evidence="3" id="KW-0227">DNA damage</keyword>
<evidence type="ECO:0000256" key="3">
    <source>
        <dbReference type="ARBA" id="ARBA00022763"/>
    </source>
</evidence>
<keyword evidence="7" id="KW-1185">Reference proteome</keyword>
<organism evidence="6 7">
    <name type="scientific">Marasmius crinis-equi</name>
    <dbReference type="NCBI Taxonomy" id="585013"/>
    <lineage>
        <taxon>Eukaryota</taxon>
        <taxon>Fungi</taxon>
        <taxon>Dikarya</taxon>
        <taxon>Basidiomycota</taxon>
        <taxon>Agaricomycotina</taxon>
        <taxon>Agaricomycetes</taxon>
        <taxon>Agaricomycetidae</taxon>
        <taxon>Agaricales</taxon>
        <taxon>Marasmiineae</taxon>
        <taxon>Marasmiaceae</taxon>
        <taxon>Marasmius</taxon>
    </lineage>
</organism>
<sequence>MSSPTNNTIVPVLKASVHDVRYFTSLLRGVNFANPATVTVTDRGLVVAVEEARTLLGTMYIFSDVFDGYEYHAESLEEENVQQDGQDTYNSAFEIQLNTLIECLNIFGTAGGSGGFGSGRHVQWKQAGGEEAAERQ</sequence>
<dbReference type="Proteomes" id="UP001465976">
    <property type="component" value="Unassembled WGS sequence"/>
</dbReference>
<reference evidence="6 7" key="1">
    <citation type="submission" date="2024-02" db="EMBL/GenBank/DDBJ databases">
        <title>A draft genome for the cacao thread blight pathogen Marasmius crinis-equi.</title>
        <authorList>
            <person name="Cohen S.P."/>
            <person name="Baruah I.K."/>
            <person name="Amoako-Attah I."/>
            <person name="Bukari Y."/>
            <person name="Meinhardt L.W."/>
            <person name="Bailey B.A."/>
        </authorList>
    </citation>
    <scope>NUCLEOTIDE SEQUENCE [LARGE SCALE GENOMIC DNA]</scope>
    <source>
        <strain evidence="6 7">GH-76</strain>
    </source>
</reference>
<evidence type="ECO:0000256" key="2">
    <source>
        <dbReference type="ARBA" id="ARBA00010991"/>
    </source>
</evidence>
<dbReference type="Gene3D" id="3.70.10.10">
    <property type="match status" value="1"/>
</dbReference>
<dbReference type="EC" id="3.1.11.2" evidence="6"/>
<name>A0ABR3F972_9AGAR</name>
<keyword evidence="4" id="KW-0234">DNA repair</keyword>
<dbReference type="PRINTS" id="PR01245">
    <property type="entry name" value="RAD1REC1"/>
</dbReference>
<comment type="similarity">
    <text evidence="2">Belongs to the rad1 family.</text>
</comment>
<dbReference type="EMBL" id="JBAHYK010000727">
    <property type="protein sequence ID" value="KAL0571709.1"/>
    <property type="molecule type" value="Genomic_DNA"/>
</dbReference>
<dbReference type="PANTHER" id="PTHR10870:SF0">
    <property type="entry name" value="CELL CYCLE CHECKPOINT PROTEIN RAD1"/>
    <property type="match status" value="1"/>
</dbReference>
<gene>
    <name evidence="6" type="primary">rad1_2</name>
    <name evidence="6" type="ORF">V5O48_010249</name>
</gene>
<proteinExistence type="inferred from homology"/>
<keyword evidence="6" id="KW-0378">Hydrolase</keyword>
<keyword evidence="5" id="KW-0539">Nucleus</keyword>
<evidence type="ECO:0000256" key="4">
    <source>
        <dbReference type="ARBA" id="ARBA00023204"/>
    </source>
</evidence>
<accession>A0ABR3F972</accession>
<dbReference type="GO" id="GO:0008311">
    <property type="term" value="F:double-stranded DNA 3'-5' DNA exonuclease activity"/>
    <property type="evidence" value="ECO:0007669"/>
    <property type="project" value="UniProtKB-EC"/>
</dbReference>
<dbReference type="PANTHER" id="PTHR10870">
    <property type="entry name" value="CELL CYCLE CHECKPOINT PROTEIN RAD1"/>
    <property type="match status" value="1"/>
</dbReference>
<comment type="caution">
    <text evidence="6">The sequence shown here is derived from an EMBL/GenBank/DDBJ whole genome shotgun (WGS) entry which is preliminary data.</text>
</comment>